<reference evidence="10" key="1">
    <citation type="submission" date="2017-08" db="EMBL/GenBank/DDBJ databases">
        <title>Microbulbifer marisrubri sp. nov., a halophilic alphaproteobacterium isolated from marine sediment of the Yellow Sea, China.</title>
        <authorList>
            <person name="Zhang G."/>
            <person name="Xiong Q."/>
        </authorList>
    </citation>
    <scope>NUCLEOTIDE SEQUENCE [LARGE SCALE GENOMIC DNA]</scope>
    <source>
        <strain evidence="10">WRN-8</strain>
    </source>
</reference>
<comment type="subunit">
    <text evidence="8">Part of a complex composed of FtsB, FtsL and FtsQ.</text>
</comment>
<evidence type="ECO:0000256" key="5">
    <source>
        <dbReference type="ARBA" id="ARBA00022989"/>
    </source>
</evidence>
<comment type="subcellular location">
    <subcellularLocation>
        <location evidence="8">Cell inner membrane</location>
        <topology evidence="8">Single-pass type II membrane protein</topology>
    </subcellularLocation>
    <subcellularLocation>
        <location evidence="1">Cell membrane</location>
        <topology evidence="1">Single-pass type II membrane protein</topology>
    </subcellularLocation>
    <text evidence="8">Localizes to the division septum where it forms a ring structure.</text>
</comment>
<dbReference type="RefSeq" id="WP_067081978.1">
    <property type="nucleotide sequence ID" value="NZ_LRFG02000002.1"/>
</dbReference>
<dbReference type="EMBL" id="LRFG02000002">
    <property type="protein sequence ID" value="PCO05374.1"/>
    <property type="molecule type" value="Genomic_DNA"/>
</dbReference>
<dbReference type="Proteomes" id="UP000218427">
    <property type="component" value="Unassembled WGS sequence"/>
</dbReference>
<dbReference type="PANTHER" id="PTHR37479">
    <property type="entry name" value="CELL DIVISION PROTEIN FTSL"/>
    <property type="match status" value="1"/>
</dbReference>
<dbReference type="GO" id="GO:0051301">
    <property type="term" value="P:cell division"/>
    <property type="evidence" value="ECO:0007669"/>
    <property type="project" value="UniProtKB-KW"/>
</dbReference>
<evidence type="ECO:0000256" key="4">
    <source>
        <dbReference type="ARBA" id="ARBA00022692"/>
    </source>
</evidence>
<evidence type="ECO:0000256" key="6">
    <source>
        <dbReference type="ARBA" id="ARBA00023136"/>
    </source>
</evidence>
<name>A0ABX4I1D1_9GAMM</name>
<dbReference type="HAMAP" id="MF_00910">
    <property type="entry name" value="FtsL"/>
    <property type="match status" value="1"/>
</dbReference>
<dbReference type="Pfam" id="PF04999">
    <property type="entry name" value="FtsL"/>
    <property type="match status" value="1"/>
</dbReference>
<keyword evidence="6 8" id="KW-0472">Membrane</keyword>
<keyword evidence="11" id="KW-1185">Reference proteome</keyword>
<comment type="function">
    <text evidence="8">Essential cell division protein. May link together the upstream cell division proteins, which are predominantly cytoplasmic, with the downstream cell division proteins, which are predominantly periplasmic.</text>
</comment>
<comment type="similarity">
    <text evidence="8">Belongs to the FtsL family.</text>
</comment>
<keyword evidence="3 8" id="KW-0132">Cell division</keyword>
<dbReference type="InterPro" id="IPR011922">
    <property type="entry name" value="Cell_div_FtsL"/>
</dbReference>
<comment type="caution">
    <text evidence="10">The sequence shown here is derived from an EMBL/GenBank/DDBJ whole genome shotgun (WGS) entry which is preliminary data.</text>
</comment>
<keyword evidence="5 8" id="KW-1133">Transmembrane helix</keyword>
<evidence type="ECO:0000313" key="10">
    <source>
        <dbReference type="EMBL" id="PCO05374.1"/>
    </source>
</evidence>
<protein>
    <recommendedName>
        <fullName evidence="8 9">Cell division protein FtsL</fullName>
    </recommendedName>
</protein>
<accession>A0ABX4I1D1</accession>
<evidence type="ECO:0000256" key="8">
    <source>
        <dbReference type="HAMAP-Rule" id="MF_00910"/>
    </source>
</evidence>
<keyword evidence="7 8" id="KW-0131">Cell cycle</keyword>
<organism evidence="10 11">
    <name type="scientific">Microbulbifer flavimaris</name>
    <dbReference type="NCBI Taxonomy" id="1781068"/>
    <lineage>
        <taxon>Bacteria</taxon>
        <taxon>Pseudomonadati</taxon>
        <taxon>Pseudomonadota</taxon>
        <taxon>Gammaproteobacteria</taxon>
        <taxon>Cellvibrionales</taxon>
        <taxon>Microbulbiferaceae</taxon>
        <taxon>Microbulbifer</taxon>
    </lineage>
</organism>
<gene>
    <name evidence="8 10" type="primary">ftsL</name>
    <name evidence="10" type="ORF">AWR36_004905</name>
</gene>
<sequence>MKVNRGLLLVGLWLAVIASALAVVHTTHRSRVLTAELVQAQKARDELRFEQERLLLEKGAWSAYGRIEQVAQEKLNMHMPDSDERVLVPQQ</sequence>
<evidence type="ECO:0000313" key="11">
    <source>
        <dbReference type="Proteomes" id="UP000218427"/>
    </source>
</evidence>
<evidence type="ECO:0000256" key="2">
    <source>
        <dbReference type="ARBA" id="ARBA00022475"/>
    </source>
</evidence>
<evidence type="ECO:0000256" key="1">
    <source>
        <dbReference type="ARBA" id="ARBA00004401"/>
    </source>
</evidence>
<evidence type="ECO:0000256" key="3">
    <source>
        <dbReference type="ARBA" id="ARBA00022618"/>
    </source>
</evidence>
<keyword evidence="8" id="KW-0997">Cell inner membrane</keyword>
<evidence type="ECO:0000256" key="9">
    <source>
        <dbReference type="NCBIfam" id="TIGR02209"/>
    </source>
</evidence>
<keyword evidence="4 8" id="KW-0812">Transmembrane</keyword>
<keyword evidence="2 8" id="KW-1003">Cell membrane</keyword>
<proteinExistence type="inferred from homology"/>
<dbReference type="PANTHER" id="PTHR37479:SF1">
    <property type="entry name" value="CELL DIVISION PROTEIN FTSL"/>
    <property type="match status" value="1"/>
</dbReference>
<evidence type="ECO:0000256" key="7">
    <source>
        <dbReference type="ARBA" id="ARBA00023306"/>
    </source>
</evidence>
<dbReference type="NCBIfam" id="TIGR02209">
    <property type="entry name" value="ftsL_broad"/>
    <property type="match status" value="1"/>
</dbReference>